<proteinExistence type="predicted"/>
<dbReference type="InterPro" id="IPR044541">
    <property type="entry name" value="FAF1_UBA"/>
</dbReference>
<dbReference type="SUPFAM" id="SSF54236">
    <property type="entry name" value="Ubiquitin-like"/>
    <property type="match status" value="3"/>
</dbReference>
<name>A0A6P8YJW5_THRPL</name>
<evidence type="ECO:0000256" key="1">
    <source>
        <dbReference type="SAM" id="MobiDB-lite"/>
    </source>
</evidence>
<dbReference type="Pfam" id="PF14555">
    <property type="entry name" value="UBA_4"/>
    <property type="match status" value="1"/>
</dbReference>
<dbReference type="CDD" id="cd17039">
    <property type="entry name" value="Ubl_ubiquitin_like"/>
    <property type="match status" value="1"/>
</dbReference>
<feature type="compositionally biased region" description="Acidic residues" evidence="1">
    <location>
        <begin position="333"/>
        <end position="355"/>
    </location>
</feature>
<dbReference type="OrthoDB" id="1920064at2759"/>
<dbReference type="CDD" id="cd14413">
    <property type="entry name" value="UBA_FAF1"/>
    <property type="match status" value="1"/>
</dbReference>
<dbReference type="GeneID" id="117642680"/>
<evidence type="ECO:0000259" key="3">
    <source>
        <dbReference type="PROSITE" id="PS50053"/>
    </source>
</evidence>
<organism evidence="5">
    <name type="scientific">Thrips palmi</name>
    <name type="common">Melon thrips</name>
    <dbReference type="NCBI Taxonomy" id="161013"/>
    <lineage>
        <taxon>Eukaryota</taxon>
        <taxon>Metazoa</taxon>
        <taxon>Ecdysozoa</taxon>
        <taxon>Arthropoda</taxon>
        <taxon>Hexapoda</taxon>
        <taxon>Insecta</taxon>
        <taxon>Pterygota</taxon>
        <taxon>Neoptera</taxon>
        <taxon>Paraneoptera</taxon>
        <taxon>Thysanoptera</taxon>
        <taxon>Terebrantia</taxon>
        <taxon>Thripoidea</taxon>
        <taxon>Thripidae</taxon>
        <taxon>Thrips</taxon>
    </lineage>
</organism>
<dbReference type="Proteomes" id="UP000515158">
    <property type="component" value="Unplaced"/>
</dbReference>
<feature type="domain" description="UBX" evidence="2">
    <location>
        <begin position="619"/>
        <end position="695"/>
    </location>
</feature>
<dbReference type="PANTHER" id="PTHR23322">
    <property type="entry name" value="FAS-ASSOCIATED PROTEIN"/>
    <property type="match status" value="1"/>
</dbReference>
<dbReference type="SMART" id="SM00166">
    <property type="entry name" value="UBX"/>
    <property type="match status" value="1"/>
</dbReference>
<dbReference type="InterPro" id="IPR050730">
    <property type="entry name" value="UBX_domain-protein"/>
</dbReference>
<dbReference type="PROSITE" id="PS50053">
    <property type="entry name" value="UBIQUITIN_2"/>
    <property type="match status" value="1"/>
</dbReference>
<dbReference type="GO" id="GO:0043130">
    <property type="term" value="F:ubiquitin binding"/>
    <property type="evidence" value="ECO:0007669"/>
    <property type="project" value="TreeGrafter"/>
</dbReference>
<dbReference type="PANTHER" id="PTHR23322:SF96">
    <property type="entry name" value="FAS-ASSOCIATED FACTOR 1"/>
    <property type="match status" value="1"/>
</dbReference>
<dbReference type="GO" id="GO:0005783">
    <property type="term" value="C:endoplasmic reticulum"/>
    <property type="evidence" value="ECO:0007669"/>
    <property type="project" value="TreeGrafter"/>
</dbReference>
<dbReference type="RefSeq" id="XP_034236996.1">
    <property type="nucleotide sequence ID" value="XM_034381105.1"/>
</dbReference>
<dbReference type="Gene3D" id="3.40.30.10">
    <property type="entry name" value="Glutaredoxin"/>
    <property type="match status" value="1"/>
</dbReference>
<dbReference type="GO" id="GO:0036503">
    <property type="term" value="P:ERAD pathway"/>
    <property type="evidence" value="ECO:0007669"/>
    <property type="project" value="TreeGrafter"/>
</dbReference>
<dbReference type="InterPro" id="IPR029071">
    <property type="entry name" value="Ubiquitin-like_domsf"/>
</dbReference>
<dbReference type="SUPFAM" id="SSF52833">
    <property type="entry name" value="Thioredoxin-like"/>
    <property type="match status" value="1"/>
</dbReference>
<evidence type="ECO:0000313" key="5">
    <source>
        <dbReference type="RefSeq" id="XP_034236996.1"/>
    </source>
</evidence>
<dbReference type="InterPro" id="IPR033043">
    <property type="entry name" value="FAF1-like_UBX"/>
</dbReference>
<dbReference type="AlphaFoldDB" id="A0A6P8YJW5"/>
<dbReference type="KEGG" id="tpal:117642680"/>
<feature type="region of interest" description="Disordered" evidence="1">
    <location>
        <begin position="207"/>
        <end position="227"/>
    </location>
</feature>
<dbReference type="InterPro" id="IPR049483">
    <property type="entry name" value="FAF1_2-like_UAS"/>
</dbReference>
<feature type="domain" description="Ubiquitin-like" evidence="3">
    <location>
        <begin position="131"/>
        <end position="203"/>
    </location>
</feature>
<dbReference type="InterPro" id="IPR001012">
    <property type="entry name" value="UBX_dom"/>
</dbReference>
<dbReference type="GO" id="GO:0005634">
    <property type="term" value="C:nucleus"/>
    <property type="evidence" value="ECO:0007669"/>
    <property type="project" value="TreeGrafter"/>
</dbReference>
<accession>A0A6P8YJW5</accession>
<protein>
    <submittedName>
        <fullName evidence="5">FAS-associated factor 1</fullName>
    </submittedName>
</protein>
<dbReference type="SMART" id="SM00594">
    <property type="entry name" value="UAS"/>
    <property type="match status" value="1"/>
</dbReference>
<dbReference type="CDD" id="cd01771">
    <property type="entry name" value="UBX_UBXN3A"/>
    <property type="match status" value="1"/>
</dbReference>
<evidence type="ECO:0000313" key="4">
    <source>
        <dbReference type="Proteomes" id="UP000515158"/>
    </source>
</evidence>
<dbReference type="PROSITE" id="PS50033">
    <property type="entry name" value="UBX"/>
    <property type="match status" value="1"/>
</dbReference>
<dbReference type="Gene3D" id="3.10.20.90">
    <property type="entry name" value="Phosphatidylinositol 3-kinase Catalytic Subunit, Chain A, domain 1"/>
    <property type="match status" value="3"/>
</dbReference>
<dbReference type="Pfam" id="PF00240">
    <property type="entry name" value="ubiquitin"/>
    <property type="match status" value="1"/>
</dbReference>
<dbReference type="Pfam" id="PF00789">
    <property type="entry name" value="UBX"/>
    <property type="match status" value="1"/>
</dbReference>
<reference evidence="5" key="1">
    <citation type="submission" date="2025-08" db="UniProtKB">
        <authorList>
            <consortium name="RefSeq"/>
        </authorList>
    </citation>
    <scope>IDENTIFICATION</scope>
    <source>
        <tissue evidence="5">Total insect</tissue>
    </source>
</reference>
<dbReference type="InterPro" id="IPR006577">
    <property type="entry name" value="UAS"/>
</dbReference>
<dbReference type="InterPro" id="IPR036249">
    <property type="entry name" value="Thioredoxin-like_sf"/>
</dbReference>
<dbReference type="FunCoup" id="A0A6P8YJW5">
    <property type="interactions" value="1820"/>
</dbReference>
<dbReference type="InterPro" id="IPR000626">
    <property type="entry name" value="Ubiquitin-like_dom"/>
</dbReference>
<keyword evidence="4" id="KW-1185">Reference proteome</keyword>
<sequence length="698" mass="79115">MAQNREMILANFQACTGLDDVGEAIFHLEEAQWDLLAAVNRVIPQEAQEIVPDAVAVPNHIPVNNLMEEPMDVAGPINNPFDPYVPPSPPQASPFIEPESARDFSVIRPPMRNLDLDMPDIMPSTSRGSANYYTIKVQSGIIESSYETSESSTVAHLKNLIYQRTNIPPKNQWLTGCRELQQVDDDNILLKSLGIPKELKLRLEDSRSYRARHTATSDESDTPNPMSRTYILNVTHEKKNSKKTYCLPFPGSHTVLQVKNDVYTFTDIPARHQIWSGWPHDTTDTIMLCEANLNLPEHTLTLTSTYDSAASNSASRAKVSKLGADQLNKNDESDASSEEFEDATESLPDDEDQEIFIDEMPSNKLRPLVPPDATDEMAGAINFGEEFTNRYGTAYPAFYPGSLDDAIKDSCLKPARDRKLLAMYIHNDKSVLANVFCTQLLGAESVRGVLSDSFVVWGWDITHPSNKTMFLNSVNRCLGNLAGQNIFCISEDKYPILVILMRNRLNTEIFRIVHGNTGVSELLTCLLEASDVFSHQQSIDLKDEEERAAREMIKVEQDRAYQASLAMDRAKEESKKQQELYEEQERERSQREREEQENMQEAVRQQLENQLPPEPEQGSGDTIIKIRYKLPDGGTIDRRFLAKEKLKYLLDFLTVKGYPSENYKVIAYPKRDLSPFDHQMSLAELKLSPQETLWVEER</sequence>
<dbReference type="Gene3D" id="1.10.8.10">
    <property type="entry name" value="DNA helicase RuvA subunit, C-terminal domain"/>
    <property type="match status" value="1"/>
</dbReference>
<feature type="region of interest" description="Disordered" evidence="1">
    <location>
        <begin position="323"/>
        <end position="355"/>
    </location>
</feature>
<dbReference type="InParanoid" id="A0A6P8YJW5"/>
<gene>
    <name evidence="5" type="primary">LOC117642680</name>
</gene>
<feature type="compositionally biased region" description="Basic and acidic residues" evidence="1">
    <location>
        <begin position="568"/>
        <end position="596"/>
    </location>
</feature>
<evidence type="ECO:0000259" key="2">
    <source>
        <dbReference type="PROSITE" id="PS50033"/>
    </source>
</evidence>
<dbReference type="CTD" id="36769"/>
<dbReference type="Pfam" id="PF21021">
    <property type="entry name" value="FAF1"/>
    <property type="match status" value="1"/>
</dbReference>
<feature type="region of interest" description="Disordered" evidence="1">
    <location>
        <begin position="566"/>
        <end position="620"/>
    </location>
</feature>